<dbReference type="Gene3D" id="1.10.10.10">
    <property type="entry name" value="Winged helix-like DNA-binding domain superfamily/Winged helix DNA-binding domain"/>
    <property type="match status" value="1"/>
</dbReference>
<dbReference type="PROSITE" id="PS50949">
    <property type="entry name" value="HTH_GNTR"/>
    <property type="match status" value="1"/>
</dbReference>
<dbReference type="InterPro" id="IPR000524">
    <property type="entry name" value="Tscrpt_reg_HTH_GntR"/>
</dbReference>
<protein>
    <submittedName>
        <fullName evidence="8">Transcriptional regulator, GntR family</fullName>
    </submittedName>
</protein>
<evidence type="ECO:0000313" key="8">
    <source>
        <dbReference type="EMBL" id="SMP33527.1"/>
    </source>
</evidence>
<evidence type="ECO:0000313" key="9">
    <source>
        <dbReference type="Proteomes" id="UP001157914"/>
    </source>
</evidence>
<name>A0ABY1PHE5_9HYPH</name>
<evidence type="ECO:0000256" key="2">
    <source>
        <dbReference type="ARBA" id="ARBA00022898"/>
    </source>
</evidence>
<dbReference type="InterPro" id="IPR004839">
    <property type="entry name" value="Aminotransferase_I/II_large"/>
</dbReference>
<dbReference type="InterPro" id="IPR036388">
    <property type="entry name" value="WH-like_DNA-bd_sf"/>
</dbReference>
<sequence length="464" mass="49896">MTDWYPDLSGSNAPRYLALAQCIEDDIASGRLKPGDRLPAQRPLAQKLGLDFTTVARGYTEARRRGIIASQVGSGTFVTKTGGQGRLRSPSQGEQRNPLPDHSMNLPPETADPDLIAQMQDSLERLKTDLVPLMRYQSFDTSVIDLEAGAHWLGGSGLFPERKHILIAPGAQAALAAILAQLAQRGDTIACEAITYPGIRSLCAQMGLRLQGIATDVDGVVPEAFEDTCRKDQPKALYLNPTLQNPTCCTIPQERRVQLAKIADRFQVPIIEDDPYSQLDPKAPPPLATTAPELTWHISSLSKCVSAGLRIAYIVPPDKQAGWQLSRAMRTSHVMPAPFTVALATDWIQKGIATRLRDFVRTESMARQASAAKALQGQRYSANPNGFHLWLELVHGWTGAALANQSPLRLLGPASAEAFCVDAAAPAAVRLCLGGPTSRGEIANALDALAGLLGASPEEASAFM</sequence>
<proteinExistence type="inferred from homology"/>
<comment type="caution">
    <text evidence="8">The sequence shown here is derived from an EMBL/GenBank/DDBJ whole genome shotgun (WGS) entry which is preliminary data.</text>
</comment>
<dbReference type="Pfam" id="PF00392">
    <property type="entry name" value="GntR"/>
    <property type="match status" value="1"/>
</dbReference>
<evidence type="ECO:0000256" key="4">
    <source>
        <dbReference type="ARBA" id="ARBA00023125"/>
    </source>
</evidence>
<dbReference type="EMBL" id="FXTT01000005">
    <property type="protein sequence ID" value="SMP33527.1"/>
    <property type="molecule type" value="Genomic_DNA"/>
</dbReference>
<keyword evidence="3" id="KW-0805">Transcription regulation</keyword>
<dbReference type="SUPFAM" id="SSF53383">
    <property type="entry name" value="PLP-dependent transferases"/>
    <property type="match status" value="1"/>
</dbReference>
<organism evidence="8 9">
    <name type="scientific">Roseibium denhamense</name>
    <dbReference type="NCBI Taxonomy" id="76305"/>
    <lineage>
        <taxon>Bacteria</taxon>
        <taxon>Pseudomonadati</taxon>
        <taxon>Pseudomonadota</taxon>
        <taxon>Alphaproteobacteria</taxon>
        <taxon>Hyphomicrobiales</taxon>
        <taxon>Stappiaceae</taxon>
        <taxon>Roseibium</taxon>
    </lineage>
</organism>
<keyword evidence="4" id="KW-0238">DNA-binding</keyword>
<dbReference type="RefSeq" id="WP_155189890.1">
    <property type="nucleotide sequence ID" value="NZ_BAAAEA010000001.1"/>
</dbReference>
<dbReference type="CDD" id="cd07377">
    <property type="entry name" value="WHTH_GntR"/>
    <property type="match status" value="1"/>
</dbReference>
<dbReference type="InterPro" id="IPR051446">
    <property type="entry name" value="HTH_trans_reg/aminotransferase"/>
</dbReference>
<dbReference type="CDD" id="cd00609">
    <property type="entry name" value="AAT_like"/>
    <property type="match status" value="1"/>
</dbReference>
<comment type="similarity">
    <text evidence="1">In the C-terminal section; belongs to the class-I pyridoxal-phosphate-dependent aminotransferase family.</text>
</comment>
<dbReference type="SMART" id="SM00345">
    <property type="entry name" value="HTH_GNTR"/>
    <property type="match status" value="1"/>
</dbReference>
<dbReference type="PANTHER" id="PTHR46577:SF1">
    <property type="entry name" value="HTH-TYPE TRANSCRIPTIONAL REGULATORY PROTEIN GABR"/>
    <property type="match status" value="1"/>
</dbReference>
<evidence type="ECO:0000259" key="7">
    <source>
        <dbReference type="PROSITE" id="PS50949"/>
    </source>
</evidence>
<dbReference type="PANTHER" id="PTHR46577">
    <property type="entry name" value="HTH-TYPE TRANSCRIPTIONAL REGULATORY PROTEIN GABR"/>
    <property type="match status" value="1"/>
</dbReference>
<evidence type="ECO:0000256" key="6">
    <source>
        <dbReference type="SAM" id="MobiDB-lite"/>
    </source>
</evidence>
<dbReference type="InterPro" id="IPR036390">
    <property type="entry name" value="WH_DNA-bd_sf"/>
</dbReference>
<reference evidence="8 9" key="1">
    <citation type="submission" date="2017-05" db="EMBL/GenBank/DDBJ databases">
        <authorList>
            <person name="Varghese N."/>
            <person name="Submissions S."/>
        </authorList>
    </citation>
    <scope>NUCLEOTIDE SEQUENCE [LARGE SCALE GENOMIC DNA]</scope>
    <source>
        <strain evidence="8 9">DSM 15949</strain>
    </source>
</reference>
<feature type="domain" description="HTH gntR-type" evidence="7">
    <location>
        <begin position="13"/>
        <end position="81"/>
    </location>
</feature>
<gene>
    <name evidence="8" type="ORF">SAMN06265374_3774</name>
</gene>
<evidence type="ECO:0000256" key="3">
    <source>
        <dbReference type="ARBA" id="ARBA00023015"/>
    </source>
</evidence>
<dbReference type="InterPro" id="IPR015421">
    <property type="entry name" value="PyrdxlP-dep_Trfase_major"/>
</dbReference>
<keyword evidence="2" id="KW-0663">Pyridoxal phosphate</keyword>
<evidence type="ECO:0000256" key="1">
    <source>
        <dbReference type="ARBA" id="ARBA00005384"/>
    </source>
</evidence>
<keyword evidence="5" id="KW-0804">Transcription</keyword>
<dbReference type="SUPFAM" id="SSF46785">
    <property type="entry name" value="Winged helix' DNA-binding domain"/>
    <property type="match status" value="1"/>
</dbReference>
<keyword evidence="9" id="KW-1185">Reference proteome</keyword>
<dbReference type="Pfam" id="PF00155">
    <property type="entry name" value="Aminotran_1_2"/>
    <property type="match status" value="1"/>
</dbReference>
<accession>A0ABY1PHE5</accession>
<feature type="region of interest" description="Disordered" evidence="6">
    <location>
        <begin position="78"/>
        <end position="110"/>
    </location>
</feature>
<evidence type="ECO:0000256" key="5">
    <source>
        <dbReference type="ARBA" id="ARBA00023163"/>
    </source>
</evidence>
<dbReference type="Gene3D" id="3.40.640.10">
    <property type="entry name" value="Type I PLP-dependent aspartate aminotransferase-like (Major domain)"/>
    <property type="match status" value="1"/>
</dbReference>
<dbReference type="InterPro" id="IPR015424">
    <property type="entry name" value="PyrdxlP-dep_Trfase"/>
</dbReference>
<dbReference type="Proteomes" id="UP001157914">
    <property type="component" value="Unassembled WGS sequence"/>
</dbReference>